<feature type="compositionally biased region" description="Gly residues" evidence="1">
    <location>
        <begin position="169"/>
        <end position="184"/>
    </location>
</feature>
<evidence type="ECO:0000313" key="4">
    <source>
        <dbReference type="Proteomes" id="UP001200145"/>
    </source>
</evidence>
<gene>
    <name evidence="3" type="ORF">L0U88_09800</name>
</gene>
<feature type="transmembrane region" description="Helical" evidence="2">
    <location>
        <begin position="16"/>
        <end position="35"/>
    </location>
</feature>
<comment type="caution">
    <text evidence="3">The sequence shown here is derived from an EMBL/GenBank/DDBJ whole genome shotgun (WGS) entry which is preliminary data.</text>
</comment>
<evidence type="ECO:0000256" key="1">
    <source>
        <dbReference type="SAM" id="MobiDB-lite"/>
    </source>
</evidence>
<evidence type="ECO:0000313" key="3">
    <source>
        <dbReference type="EMBL" id="MCF1714918.1"/>
    </source>
</evidence>
<dbReference type="Proteomes" id="UP001200145">
    <property type="component" value="Unassembled WGS sequence"/>
</dbReference>
<keyword evidence="2" id="KW-0472">Membrane</keyword>
<feature type="compositionally biased region" description="Low complexity" evidence="1">
    <location>
        <begin position="73"/>
        <end position="82"/>
    </location>
</feature>
<sequence>MATEFEVQKNIRAGGYTALVVVLLLIVLFFIRWTIPVPPPPPLDEGIEVNLGNSDEGLGDDQPMSPESPAPATPVTYTPPRASAAAAEDTRDVETDDSDEEAPVVKTPAKPKPNATKIPEKEEAVKPTKAPAKPVENPTPATAKPKAVFKGVSGTGTGGNEADSYQKGGNQGIAGGTGDQGKPGGNPNSTNYEGNGGTGKSGVSISRGLQGRKIIRQPSFEDDFNENAKVAVDIRIDAAGKVISAVYQPKGSTTSNNNLKAIAIRKAMQLKFNSGNEEEQIGTIVFNFRLRN</sequence>
<keyword evidence="2" id="KW-0812">Transmembrane</keyword>
<evidence type="ECO:0000256" key="2">
    <source>
        <dbReference type="SAM" id="Phobius"/>
    </source>
</evidence>
<keyword evidence="4" id="KW-1185">Reference proteome</keyword>
<evidence type="ECO:0008006" key="5">
    <source>
        <dbReference type="Google" id="ProtNLM"/>
    </source>
</evidence>
<accession>A0ABS9BII6</accession>
<feature type="region of interest" description="Disordered" evidence="1">
    <location>
        <begin position="46"/>
        <end position="205"/>
    </location>
</feature>
<reference evidence="3 4" key="1">
    <citation type="submission" date="2022-01" db="EMBL/GenBank/DDBJ databases">
        <title>Flavihumibacter sp. nov., isolated from sediment of a river.</title>
        <authorList>
            <person name="Liu H."/>
        </authorList>
    </citation>
    <scope>NUCLEOTIDE SEQUENCE [LARGE SCALE GENOMIC DNA]</scope>
    <source>
        <strain evidence="3 4">RY-1</strain>
    </source>
</reference>
<dbReference type="RefSeq" id="WP_234865869.1">
    <property type="nucleotide sequence ID" value="NZ_JAKEVY010000002.1"/>
</dbReference>
<organism evidence="3 4">
    <name type="scientific">Flavihumibacter fluminis</name>
    <dbReference type="NCBI Taxonomy" id="2909236"/>
    <lineage>
        <taxon>Bacteria</taxon>
        <taxon>Pseudomonadati</taxon>
        <taxon>Bacteroidota</taxon>
        <taxon>Chitinophagia</taxon>
        <taxon>Chitinophagales</taxon>
        <taxon>Chitinophagaceae</taxon>
        <taxon>Flavihumibacter</taxon>
    </lineage>
</organism>
<keyword evidence="2" id="KW-1133">Transmembrane helix</keyword>
<name>A0ABS9BII6_9BACT</name>
<dbReference type="EMBL" id="JAKEVY010000002">
    <property type="protein sequence ID" value="MCF1714918.1"/>
    <property type="molecule type" value="Genomic_DNA"/>
</dbReference>
<protein>
    <recommendedName>
        <fullName evidence="5">Outer membrane transport energization protein TonB</fullName>
    </recommendedName>
</protein>
<proteinExistence type="predicted"/>
<feature type="compositionally biased region" description="Low complexity" evidence="1">
    <location>
        <begin position="104"/>
        <end position="117"/>
    </location>
</feature>